<evidence type="ECO:0000259" key="4">
    <source>
        <dbReference type="PROSITE" id="PS01124"/>
    </source>
</evidence>
<dbReference type="InterPro" id="IPR018060">
    <property type="entry name" value="HTH_AraC"/>
</dbReference>
<keyword evidence="1" id="KW-0805">Transcription regulation</keyword>
<dbReference type="RefSeq" id="WP_206964131.1">
    <property type="nucleotide sequence ID" value="NZ_JAFLVX010000002.1"/>
</dbReference>
<dbReference type="Proteomes" id="UP000664857">
    <property type="component" value="Unassembled WGS sequence"/>
</dbReference>
<dbReference type="Gene3D" id="1.10.10.60">
    <property type="entry name" value="Homeodomain-like"/>
    <property type="match status" value="1"/>
</dbReference>
<keyword evidence="6" id="KW-1185">Reference proteome</keyword>
<evidence type="ECO:0000256" key="3">
    <source>
        <dbReference type="ARBA" id="ARBA00023163"/>
    </source>
</evidence>
<protein>
    <submittedName>
        <fullName evidence="5">AraC family transcriptional regulator</fullName>
    </submittedName>
</protein>
<name>A0ABS3HP51_9ENTE</name>
<comment type="caution">
    <text evidence="5">The sequence shown here is derived from an EMBL/GenBank/DDBJ whole genome shotgun (WGS) entry which is preliminary data.</text>
</comment>
<evidence type="ECO:0000256" key="1">
    <source>
        <dbReference type="ARBA" id="ARBA00023015"/>
    </source>
</evidence>
<gene>
    <name evidence="5" type="ORF">DOK76_00470</name>
</gene>
<feature type="domain" description="HTH araC/xylS-type" evidence="4">
    <location>
        <begin position="163"/>
        <end position="262"/>
    </location>
</feature>
<dbReference type="PROSITE" id="PS01124">
    <property type="entry name" value="HTH_ARAC_FAMILY_2"/>
    <property type="match status" value="1"/>
</dbReference>
<proteinExistence type="predicted"/>
<dbReference type="EMBL" id="JAFLVX010000002">
    <property type="protein sequence ID" value="MBO0475519.1"/>
    <property type="molecule type" value="Genomic_DNA"/>
</dbReference>
<dbReference type="Pfam" id="PF12833">
    <property type="entry name" value="HTH_18"/>
    <property type="match status" value="1"/>
</dbReference>
<reference evidence="5 6" key="1">
    <citation type="submission" date="2021-03" db="EMBL/GenBank/DDBJ databases">
        <title>Enterococcal diversity collection.</title>
        <authorList>
            <person name="Gilmore M.S."/>
            <person name="Schwartzman J."/>
            <person name="Van Tyne D."/>
            <person name="Martin M."/>
            <person name="Earl A.M."/>
            <person name="Manson A.L."/>
            <person name="Straub T."/>
            <person name="Salamzade R."/>
            <person name="Saavedra J."/>
            <person name="Lebreton F."/>
            <person name="Prichula J."/>
            <person name="Schaufler K."/>
            <person name="Gaca A."/>
            <person name="Sgardioli B."/>
            <person name="Wagenaar J."/>
            <person name="Strong T."/>
        </authorList>
    </citation>
    <scope>NUCLEOTIDE SEQUENCE [LARGE SCALE GENOMIC DNA]</scope>
    <source>
        <strain evidence="5 6">DIV0080</strain>
    </source>
</reference>
<dbReference type="InterPro" id="IPR050204">
    <property type="entry name" value="AraC_XylS_family_regulators"/>
</dbReference>
<keyword evidence="2" id="KW-0238">DNA-binding</keyword>
<sequence length="264" mass="30723">MFNPITDTFIQPFMKQAMASYSTMRLSWNGLSSSHPVIFEEFQLYSDETMYLDVFPDSYASIFFRLNPETQEVTAFYFGKMLTTNQISFTSGCTYFSVRLPPCLLFKETRFPPDYYINKTVSLDEWTPVFQQFDAKQLIHLSFDDKISFFQSFVKDYFPYHNHPIISFVLINAAKNKKASIKELALELGVSDRHIRNVFSQHIGVSPKQMIQAVRLQRTLALLEKTDCLTETFISSDFYDQAHLTKFIKEATLYKPSDLKKLGQ</sequence>
<organism evidence="5 6">
    <name type="scientific">Candidatus Vagococcus giribetii</name>
    <dbReference type="NCBI Taxonomy" id="2230876"/>
    <lineage>
        <taxon>Bacteria</taxon>
        <taxon>Bacillati</taxon>
        <taxon>Bacillota</taxon>
        <taxon>Bacilli</taxon>
        <taxon>Lactobacillales</taxon>
        <taxon>Enterococcaceae</taxon>
        <taxon>Vagococcus</taxon>
    </lineage>
</organism>
<keyword evidence="3" id="KW-0804">Transcription</keyword>
<evidence type="ECO:0000256" key="2">
    <source>
        <dbReference type="ARBA" id="ARBA00023125"/>
    </source>
</evidence>
<accession>A0ABS3HP51</accession>
<dbReference type="PANTHER" id="PTHR46796">
    <property type="entry name" value="HTH-TYPE TRANSCRIPTIONAL ACTIVATOR RHAS-RELATED"/>
    <property type="match status" value="1"/>
</dbReference>
<dbReference type="SMART" id="SM00342">
    <property type="entry name" value="HTH_ARAC"/>
    <property type="match status" value="1"/>
</dbReference>
<dbReference type="PANTHER" id="PTHR46796:SF13">
    <property type="entry name" value="HTH-TYPE TRANSCRIPTIONAL ACTIVATOR RHAS"/>
    <property type="match status" value="1"/>
</dbReference>
<evidence type="ECO:0000313" key="5">
    <source>
        <dbReference type="EMBL" id="MBO0475519.1"/>
    </source>
</evidence>
<evidence type="ECO:0000313" key="6">
    <source>
        <dbReference type="Proteomes" id="UP000664857"/>
    </source>
</evidence>